<gene>
    <name evidence="3" type="ORF">HGRIS_011182</name>
</gene>
<dbReference type="Proteomes" id="UP001556367">
    <property type="component" value="Unassembled WGS sequence"/>
</dbReference>
<dbReference type="Pfam" id="PF14613">
    <property type="entry name" value="HAM1_C"/>
    <property type="match status" value="1"/>
</dbReference>
<feature type="domain" description="HAM1-like N-terminal" evidence="2">
    <location>
        <begin position="112"/>
        <end position="186"/>
    </location>
</feature>
<evidence type="ECO:0000259" key="1">
    <source>
        <dbReference type="Pfam" id="PF14613"/>
    </source>
</evidence>
<dbReference type="Pfam" id="PF19343">
    <property type="entry name" value="HAM1_N"/>
    <property type="match status" value="1"/>
</dbReference>
<protein>
    <submittedName>
        <fullName evidence="3">Uncharacterized protein</fullName>
    </submittedName>
</protein>
<evidence type="ECO:0000259" key="2">
    <source>
        <dbReference type="Pfam" id="PF19343"/>
    </source>
</evidence>
<evidence type="ECO:0000313" key="3">
    <source>
        <dbReference type="EMBL" id="KAL0959472.1"/>
    </source>
</evidence>
<proteinExistence type="predicted"/>
<evidence type="ECO:0000313" key="4">
    <source>
        <dbReference type="Proteomes" id="UP001556367"/>
    </source>
</evidence>
<dbReference type="InterPro" id="IPR027842">
    <property type="entry name" value="HAM1-like_C"/>
</dbReference>
<keyword evidence="4" id="KW-1185">Reference proteome</keyword>
<dbReference type="PANTHER" id="PTHR31138:SF1">
    <property type="entry name" value="PDZ DOMAIN-CONTAINING PROTEIN"/>
    <property type="match status" value="1"/>
</dbReference>
<dbReference type="InterPro" id="IPR045967">
    <property type="entry name" value="HAM1-like_N"/>
</dbReference>
<sequence>MSLLGYLALTQPSTYAEIQHISVSSLLNAPYTVQFKLTVAVVAAALCALPTPYSRPSFSNQIARGRLDLSQVHPDTFAQQICWLICATHPEEDRFGSLAPLQQKAASLTGNIVENLTLCSRNLFPDVVSFETHNYVKFSPYQAITDEHHHELTLTLGQMQKSGIPKLMDSSLADVLLGGEGLMLDVINTPDALLRRSASKDKSSVLKVKKVKVKVDSLQILRPLATGLVKKQIQNLKAIADAIETGLEYVDGQLVSVRDRMRVTMASIKVVMNQNGSVLANRGYPTGWVNRIAEKKEAAVTGEEWRSKA</sequence>
<name>A0ABR3JUK3_9AGAR</name>
<dbReference type="PANTHER" id="PTHR31138">
    <property type="entry name" value="CHROMOSOME 19, WHOLE GENOME SHOTGUN SEQUENCE"/>
    <property type="match status" value="1"/>
</dbReference>
<feature type="domain" description="HAM1-like C-terminal" evidence="1">
    <location>
        <begin position="267"/>
        <end position="308"/>
    </location>
</feature>
<reference evidence="4" key="1">
    <citation type="submission" date="2024-06" db="EMBL/GenBank/DDBJ databases">
        <title>Multi-omics analyses provide insights into the biosynthesis of the anticancer antibiotic pleurotin in Hohenbuehelia grisea.</title>
        <authorList>
            <person name="Weaver J.A."/>
            <person name="Alberti F."/>
        </authorList>
    </citation>
    <scope>NUCLEOTIDE SEQUENCE [LARGE SCALE GENOMIC DNA]</scope>
    <source>
        <strain evidence="4">T-177</strain>
    </source>
</reference>
<dbReference type="EMBL" id="JASNQZ010000002">
    <property type="protein sequence ID" value="KAL0959472.1"/>
    <property type="molecule type" value="Genomic_DNA"/>
</dbReference>
<organism evidence="3 4">
    <name type="scientific">Hohenbuehelia grisea</name>
    <dbReference type="NCBI Taxonomy" id="104357"/>
    <lineage>
        <taxon>Eukaryota</taxon>
        <taxon>Fungi</taxon>
        <taxon>Dikarya</taxon>
        <taxon>Basidiomycota</taxon>
        <taxon>Agaricomycotina</taxon>
        <taxon>Agaricomycetes</taxon>
        <taxon>Agaricomycetidae</taxon>
        <taxon>Agaricales</taxon>
        <taxon>Pleurotineae</taxon>
        <taxon>Pleurotaceae</taxon>
        <taxon>Hohenbuehelia</taxon>
    </lineage>
</organism>
<accession>A0ABR3JUK3</accession>
<comment type="caution">
    <text evidence="3">The sequence shown here is derived from an EMBL/GenBank/DDBJ whole genome shotgun (WGS) entry which is preliminary data.</text>
</comment>